<sequence>MRGFLGAGCLALACVGLVGCGGGSGPVAVTSAATQDTAPTTGTVATSSSSSPAQQYVVGQCYRDDGWQLTPCTQPHEKEITAVVDTTRYADDMVMRGVLRTWTCNNVLPGYVGSSTAGFSRIFATSVPTADVPDSDKQIVCAASVDKPDDSGAQTVSYTVRDRIKDKGYVPYRLCTKERPSTTTSDSLTFISCNEPHQAETTGGFVLGSPDGRYPGLKTAQSDATNECLPLDRTYLGVEHTTQVTAYSSITGKTGWERGTTLVGCFIESTKGTFVKPLKGMKHQPLSKFR</sequence>
<dbReference type="InterPro" id="IPR026004">
    <property type="entry name" value="Septum_form"/>
</dbReference>
<dbReference type="EMBL" id="JACHVQ010000001">
    <property type="protein sequence ID" value="MBB2890324.1"/>
    <property type="molecule type" value="Genomic_DNA"/>
</dbReference>
<proteinExistence type="predicted"/>
<feature type="chain" id="PRO_5038776052" description="Septum formation-related domain-containing protein" evidence="1">
    <location>
        <begin position="21"/>
        <end position="290"/>
    </location>
</feature>
<dbReference type="Proteomes" id="UP000559182">
    <property type="component" value="Unassembled WGS sequence"/>
</dbReference>
<accession>A0A839N2K5</accession>
<feature type="signal peptide" evidence="1">
    <location>
        <begin position="1"/>
        <end position="20"/>
    </location>
</feature>
<gene>
    <name evidence="3" type="ORF">FHU39_000308</name>
</gene>
<comment type="caution">
    <text evidence="3">The sequence shown here is derived from an EMBL/GenBank/DDBJ whole genome shotgun (WGS) entry which is preliminary data.</text>
</comment>
<reference evidence="3 4" key="1">
    <citation type="submission" date="2020-08" db="EMBL/GenBank/DDBJ databases">
        <title>Sequencing the genomes of 1000 actinobacteria strains.</title>
        <authorList>
            <person name="Klenk H.-P."/>
        </authorList>
    </citation>
    <scope>NUCLEOTIDE SEQUENCE [LARGE SCALE GENOMIC DNA]</scope>
    <source>
        <strain evidence="3 4">DSM 105369</strain>
    </source>
</reference>
<evidence type="ECO:0000256" key="1">
    <source>
        <dbReference type="SAM" id="SignalP"/>
    </source>
</evidence>
<keyword evidence="1" id="KW-0732">Signal</keyword>
<name>A0A839N2K5_9MICO</name>
<organism evidence="3 4">
    <name type="scientific">Flexivirga oryzae</name>
    <dbReference type="NCBI Taxonomy" id="1794944"/>
    <lineage>
        <taxon>Bacteria</taxon>
        <taxon>Bacillati</taxon>
        <taxon>Actinomycetota</taxon>
        <taxon>Actinomycetes</taxon>
        <taxon>Micrococcales</taxon>
        <taxon>Dermacoccaceae</taxon>
        <taxon>Flexivirga</taxon>
    </lineage>
</organism>
<dbReference type="Pfam" id="PF13845">
    <property type="entry name" value="Septum_form"/>
    <property type="match status" value="1"/>
</dbReference>
<dbReference type="AlphaFoldDB" id="A0A839N2K5"/>
<evidence type="ECO:0000259" key="2">
    <source>
        <dbReference type="Pfam" id="PF13845"/>
    </source>
</evidence>
<dbReference type="RefSeq" id="WP_183318331.1">
    <property type="nucleotide sequence ID" value="NZ_JACHVQ010000001.1"/>
</dbReference>
<protein>
    <recommendedName>
        <fullName evidence="2">Septum formation-related domain-containing protein</fullName>
    </recommendedName>
</protein>
<feature type="domain" description="Septum formation-related" evidence="2">
    <location>
        <begin position="102"/>
        <end position="265"/>
    </location>
</feature>
<dbReference type="PROSITE" id="PS51257">
    <property type="entry name" value="PROKAR_LIPOPROTEIN"/>
    <property type="match status" value="1"/>
</dbReference>
<evidence type="ECO:0000313" key="4">
    <source>
        <dbReference type="Proteomes" id="UP000559182"/>
    </source>
</evidence>
<keyword evidence="4" id="KW-1185">Reference proteome</keyword>
<evidence type="ECO:0000313" key="3">
    <source>
        <dbReference type="EMBL" id="MBB2890324.1"/>
    </source>
</evidence>